<dbReference type="PANTHER" id="PTHR46558">
    <property type="entry name" value="TRACRIPTIONAL REGULATORY PROTEIN-RELATED-RELATED"/>
    <property type="match status" value="1"/>
</dbReference>
<sequence length="71" mass="8476">MKFNRIRDLREDNDFTQNYVAKIINCSRSVYSMYESGKMNIPIDIFISMANIYEVSIDYLLNRTNNKKINE</sequence>
<evidence type="ECO:0000259" key="2">
    <source>
        <dbReference type="PROSITE" id="PS50943"/>
    </source>
</evidence>
<comment type="caution">
    <text evidence="3">The sequence shown here is derived from an EMBL/GenBank/DDBJ whole genome shotgun (WGS) entry which is preliminary data.</text>
</comment>
<proteinExistence type="predicted"/>
<accession>A0ABS0LPA2</accession>
<dbReference type="RefSeq" id="WP_197105268.1">
    <property type="nucleotide sequence ID" value="NZ_JACCEL010000037.1"/>
</dbReference>
<evidence type="ECO:0000313" key="3">
    <source>
        <dbReference type="EMBL" id="MBG9979244.1"/>
    </source>
</evidence>
<dbReference type="Gene3D" id="1.10.260.40">
    <property type="entry name" value="lambda repressor-like DNA-binding domains"/>
    <property type="match status" value="1"/>
</dbReference>
<dbReference type="CDD" id="cd00093">
    <property type="entry name" value="HTH_XRE"/>
    <property type="match status" value="1"/>
</dbReference>
<keyword evidence="1" id="KW-0238">DNA-binding</keyword>
<dbReference type="SUPFAM" id="SSF47413">
    <property type="entry name" value="lambda repressor-like DNA-binding domains"/>
    <property type="match status" value="1"/>
</dbReference>
<reference evidence="3 4" key="1">
    <citation type="submission" date="2020-07" db="EMBL/GenBank/DDBJ databases">
        <title>Facklamia lactis sp. nov., isolated from raw milk.</title>
        <authorList>
            <person name="Doll E.V."/>
            <person name="Huptas C."/>
            <person name="Staib L."/>
            <person name="Wenning M."/>
            <person name="Scherer S."/>
        </authorList>
    </citation>
    <scope>NUCLEOTIDE SEQUENCE [LARGE SCALE GENOMIC DNA]</scope>
    <source>
        <strain evidence="3 4">DSM 104272</strain>
    </source>
</reference>
<dbReference type="SMART" id="SM00530">
    <property type="entry name" value="HTH_XRE"/>
    <property type="match status" value="1"/>
</dbReference>
<protein>
    <submittedName>
        <fullName evidence="3">Helix-turn-helix transcriptional regulator</fullName>
    </submittedName>
</protein>
<dbReference type="PROSITE" id="PS50943">
    <property type="entry name" value="HTH_CROC1"/>
    <property type="match status" value="1"/>
</dbReference>
<evidence type="ECO:0000256" key="1">
    <source>
        <dbReference type="ARBA" id="ARBA00023125"/>
    </source>
</evidence>
<organism evidence="3 4">
    <name type="scientific">Ruoffia tabacinasalis</name>
    <dbReference type="NCBI Taxonomy" id="87458"/>
    <lineage>
        <taxon>Bacteria</taxon>
        <taxon>Bacillati</taxon>
        <taxon>Bacillota</taxon>
        <taxon>Bacilli</taxon>
        <taxon>Lactobacillales</taxon>
        <taxon>Aerococcaceae</taxon>
        <taxon>Ruoffia</taxon>
    </lineage>
</organism>
<dbReference type="InterPro" id="IPR001387">
    <property type="entry name" value="Cro/C1-type_HTH"/>
</dbReference>
<evidence type="ECO:0000313" key="4">
    <source>
        <dbReference type="Proteomes" id="UP000823401"/>
    </source>
</evidence>
<dbReference type="PANTHER" id="PTHR46558:SF11">
    <property type="entry name" value="HTH-TYPE TRANSCRIPTIONAL REGULATOR XRE"/>
    <property type="match status" value="1"/>
</dbReference>
<keyword evidence="4" id="KW-1185">Reference proteome</keyword>
<feature type="domain" description="HTH cro/C1-type" evidence="2">
    <location>
        <begin position="6"/>
        <end position="60"/>
    </location>
</feature>
<dbReference type="EMBL" id="JACCEL010000037">
    <property type="protein sequence ID" value="MBG9979244.1"/>
    <property type="molecule type" value="Genomic_DNA"/>
</dbReference>
<gene>
    <name evidence="3" type="ORF">HYQ42_10695</name>
</gene>
<dbReference type="Proteomes" id="UP000823401">
    <property type="component" value="Unassembled WGS sequence"/>
</dbReference>
<dbReference type="InterPro" id="IPR010982">
    <property type="entry name" value="Lambda_DNA-bd_dom_sf"/>
</dbReference>
<name>A0ABS0LPA2_9LACT</name>
<dbReference type="Pfam" id="PF01381">
    <property type="entry name" value="HTH_3"/>
    <property type="match status" value="1"/>
</dbReference>